<comment type="caution">
    <text evidence="2">The sequence shown here is derived from an EMBL/GenBank/DDBJ whole genome shotgun (WGS) entry which is preliminary data.</text>
</comment>
<proteinExistence type="predicted"/>
<feature type="transmembrane region" description="Helical" evidence="1">
    <location>
        <begin position="120"/>
        <end position="138"/>
    </location>
</feature>
<evidence type="ECO:0000313" key="2">
    <source>
        <dbReference type="EMBL" id="MDO1559273.1"/>
    </source>
</evidence>
<dbReference type="EMBL" id="JAUKTR010000003">
    <property type="protein sequence ID" value="MDO1559273.1"/>
    <property type="molecule type" value="Genomic_DNA"/>
</dbReference>
<dbReference type="RefSeq" id="WP_302109709.1">
    <property type="nucleotide sequence ID" value="NZ_JAUKTR010000003.1"/>
</dbReference>
<name>A0ABT8SL28_9CAUL</name>
<keyword evidence="1" id="KW-0472">Membrane</keyword>
<feature type="transmembrane region" description="Helical" evidence="1">
    <location>
        <begin position="77"/>
        <end position="94"/>
    </location>
</feature>
<dbReference type="Proteomes" id="UP001169063">
    <property type="component" value="Unassembled WGS sequence"/>
</dbReference>
<evidence type="ECO:0000256" key="1">
    <source>
        <dbReference type="SAM" id="Phobius"/>
    </source>
</evidence>
<accession>A0ABT8SL28</accession>
<reference evidence="2" key="1">
    <citation type="submission" date="2023-07" db="EMBL/GenBank/DDBJ databases">
        <title>Brevundimonas soil sp. nov., isolated from the soil of chemical plant.</title>
        <authorList>
            <person name="Wu N."/>
        </authorList>
    </citation>
    <scope>NUCLEOTIDE SEQUENCE</scope>
    <source>
        <strain evidence="2">XZ-24</strain>
    </source>
</reference>
<keyword evidence="1" id="KW-0812">Transmembrane</keyword>
<feature type="transmembrane region" description="Helical" evidence="1">
    <location>
        <begin position="49"/>
        <end position="70"/>
    </location>
</feature>
<protein>
    <submittedName>
        <fullName evidence="2">Uncharacterized protein</fullName>
    </submittedName>
</protein>
<organism evidence="2 3">
    <name type="scientific">Peiella sedimenti</name>
    <dbReference type="NCBI Taxonomy" id="3061083"/>
    <lineage>
        <taxon>Bacteria</taxon>
        <taxon>Pseudomonadati</taxon>
        <taxon>Pseudomonadota</taxon>
        <taxon>Alphaproteobacteria</taxon>
        <taxon>Caulobacterales</taxon>
        <taxon>Caulobacteraceae</taxon>
        <taxon>Peiella</taxon>
    </lineage>
</organism>
<keyword evidence="3" id="KW-1185">Reference proteome</keyword>
<keyword evidence="1" id="KW-1133">Transmembrane helix</keyword>
<sequence length="151" mass="15981">MKLLRWLLALVVLAYAAWLVWPLAASLLGGQDMAIERAAVEASDKGANLPLGVVWIAAAALYALSAFLLGNGNPRAFVAYLLGFAADAFLKIALDGRSAAAQADVAMRSTAVAESGVDPLWLILGGLAVVGVLVFALSRRRKRRRSLYETA</sequence>
<evidence type="ECO:0000313" key="3">
    <source>
        <dbReference type="Proteomes" id="UP001169063"/>
    </source>
</evidence>
<gene>
    <name evidence="2" type="ORF">Q0812_07520</name>
</gene>